<dbReference type="Proteomes" id="UP001652628">
    <property type="component" value="Chromosome 2L"/>
</dbReference>
<evidence type="ECO:0000313" key="2">
    <source>
        <dbReference type="RefSeq" id="XP_036678587.2"/>
    </source>
</evidence>
<dbReference type="RefSeq" id="XP_036678587.2">
    <property type="nucleotide sequence ID" value="XM_036822692.3"/>
</dbReference>
<keyword evidence="1" id="KW-1185">Reference proteome</keyword>
<organism evidence="1 2">
    <name type="scientific">Drosophila suzukii</name>
    <name type="common">Spotted-wing drosophila fruit fly</name>
    <dbReference type="NCBI Taxonomy" id="28584"/>
    <lineage>
        <taxon>Eukaryota</taxon>
        <taxon>Metazoa</taxon>
        <taxon>Ecdysozoa</taxon>
        <taxon>Arthropoda</taxon>
        <taxon>Hexapoda</taxon>
        <taxon>Insecta</taxon>
        <taxon>Pterygota</taxon>
        <taxon>Neoptera</taxon>
        <taxon>Endopterygota</taxon>
        <taxon>Diptera</taxon>
        <taxon>Brachycera</taxon>
        <taxon>Muscomorpha</taxon>
        <taxon>Ephydroidea</taxon>
        <taxon>Drosophilidae</taxon>
        <taxon>Drosophila</taxon>
        <taxon>Sophophora</taxon>
    </lineage>
</organism>
<reference evidence="1" key="1">
    <citation type="submission" date="2025-05" db="UniProtKB">
        <authorList>
            <consortium name="RefSeq"/>
        </authorList>
    </citation>
    <scope>NUCLEOTIDE SEQUENCE [LARGE SCALE GENOMIC DNA]</scope>
</reference>
<sequence length="163" mass="19131">MVFQIMSKVEFTNVECITHDPDFADFDYCLLKSVNRTYKYLSLKVKLLKKPITKIKINVSIFQRLNGYKPFLYNVTVDACKFYKNQKSNPVAGYIYSLFRSFSNMNHSCPYDHDVMLDKLNTNFLDTKLTEVLPFPHGGYLFHSNWFAYDINRATVNIHIKIS</sequence>
<gene>
    <name evidence="2" type="primary">LOC108011960</name>
</gene>
<protein>
    <submittedName>
        <fullName evidence="2">Uncharacterized protein</fullName>
    </submittedName>
</protein>
<dbReference type="Pfam" id="PF06477">
    <property type="entry name" value="DUF1091"/>
    <property type="match status" value="1"/>
</dbReference>
<evidence type="ECO:0000313" key="1">
    <source>
        <dbReference type="Proteomes" id="UP001652628"/>
    </source>
</evidence>
<dbReference type="InterPro" id="IPR010512">
    <property type="entry name" value="DUF1091"/>
</dbReference>
<accession>A0AB40AFK3</accession>
<dbReference type="AlphaFoldDB" id="A0AB40AFK3"/>
<dbReference type="PANTHER" id="PTHR20898:SF0">
    <property type="entry name" value="DAEDALUS ON 3-RELATED"/>
    <property type="match status" value="1"/>
</dbReference>
<dbReference type="SMART" id="SM00697">
    <property type="entry name" value="DM8"/>
    <property type="match status" value="1"/>
</dbReference>
<dbReference type="GeneID" id="108011960"/>
<dbReference type="PANTHER" id="PTHR20898">
    <property type="entry name" value="DAEDALUS ON 3-RELATED-RELATED"/>
    <property type="match status" value="1"/>
</dbReference>
<proteinExistence type="predicted"/>
<reference evidence="2" key="2">
    <citation type="submission" date="2025-08" db="UniProtKB">
        <authorList>
            <consortium name="RefSeq"/>
        </authorList>
    </citation>
    <scope>IDENTIFICATION</scope>
</reference>
<name>A0AB40AFK3_DROSZ</name>